<evidence type="ECO:0000313" key="1">
    <source>
        <dbReference type="EMBL" id="MBB6464853.1"/>
    </source>
</evidence>
<reference evidence="1 2" key="1">
    <citation type="submission" date="2020-08" db="EMBL/GenBank/DDBJ databases">
        <title>Genomic Encyclopedia of Type Strains, Phase IV (KMG-IV): sequencing the most valuable type-strain genomes for metagenomic binning, comparative biology and taxonomic classification.</title>
        <authorList>
            <person name="Goeker M."/>
        </authorList>
    </citation>
    <scope>NUCLEOTIDE SEQUENCE [LARGE SCALE GENOMIC DNA]</scope>
    <source>
        <strain evidence="1 2">DSM 17454</strain>
    </source>
</reference>
<protein>
    <submittedName>
        <fullName evidence="1">Uncharacterized protein</fullName>
    </submittedName>
</protein>
<gene>
    <name evidence="1" type="ORF">HNQ96_000700</name>
</gene>
<accession>A0A8E1WAT7</accession>
<name>A0A8E1WAT7_9HYPH</name>
<dbReference type="Proteomes" id="UP000532373">
    <property type="component" value="Unassembled WGS sequence"/>
</dbReference>
<comment type="caution">
    <text evidence="1">The sequence shown here is derived from an EMBL/GenBank/DDBJ whole genome shotgun (WGS) entry which is preliminary data.</text>
</comment>
<evidence type="ECO:0000313" key="2">
    <source>
        <dbReference type="Proteomes" id="UP000532373"/>
    </source>
</evidence>
<dbReference type="EMBL" id="JACHGI010000001">
    <property type="protein sequence ID" value="MBB6464853.1"/>
    <property type="molecule type" value="Genomic_DNA"/>
</dbReference>
<proteinExistence type="predicted"/>
<organism evidence="1 2">
    <name type="scientific">Aminobacter carboxidus</name>
    <dbReference type="NCBI Taxonomy" id="376165"/>
    <lineage>
        <taxon>Bacteria</taxon>
        <taxon>Pseudomonadati</taxon>
        <taxon>Pseudomonadota</taxon>
        <taxon>Alphaproteobacteria</taxon>
        <taxon>Hyphomicrobiales</taxon>
        <taxon>Phyllobacteriaceae</taxon>
        <taxon>Aminobacter</taxon>
    </lineage>
</organism>
<dbReference type="AlphaFoldDB" id="A0A8E1WAT7"/>
<sequence length="88" mass="10128">MHTDHGAPIVLRNSLQPLLEVISNSLRRGIKRVSDSLEALRYEGVVAKLPPHLRYDIGDLDCILPPVSRRQIQHSYQEALEVKWQRSF</sequence>